<comment type="similarity">
    <text evidence="5">Belongs to the CIMIP2 family.</text>
</comment>
<dbReference type="Proteomes" id="UP000584326">
    <property type="component" value="Unassembled WGS sequence"/>
</dbReference>
<feature type="non-terminal residue" evidence="7">
    <location>
        <position position="55"/>
    </location>
</feature>
<evidence type="ECO:0000313" key="7">
    <source>
        <dbReference type="EMBL" id="NXX18985.1"/>
    </source>
</evidence>
<name>A0A7L4H165_PODST</name>
<keyword evidence="2" id="KW-0963">Cytoplasm</keyword>
<dbReference type="OrthoDB" id="2019884at2759"/>
<dbReference type="PANTHER" id="PTHR47299">
    <property type="entry name" value="PROTEIN FAM166A"/>
    <property type="match status" value="1"/>
</dbReference>
<evidence type="ECO:0000313" key="8">
    <source>
        <dbReference type="Proteomes" id="UP000584326"/>
    </source>
</evidence>
<dbReference type="PANTHER" id="PTHR47299:SF1">
    <property type="entry name" value="PROTEIN FAM166A"/>
    <property type="match status" value="1"/>
</dbReference>
<evidence type="ECO:0000259" key="6">
    <source>
        <dbReference type="Pfam" id="PF10629"/>
    </source>
</evidence>
<dbReference type="AlphaFoldDB" id="A0A7L4H165"/>
<dbReference type="InterPro" id="IPR018902">
    <property type="entry name" value="CMI2A-C-like_dom"/>
</dbReference>
<evidence type="ECO:0000256" key="5">
    <source>
        <dbReference type="ARBA" id="ARBA00035661"/>
    </source>
</evidence>
<dbReference type="GO" id="GO:0005930">
    <property type="term" value="C:axoneme"/>
    <property type="evidence" value="ECO:0007669"/>
    <property type="project" value="UniProtKB-SubCell"/>
</dbReference>
<dbReference type="GO" id="GO:0015630">
    <property type="term" value="C:microtubule cytoskeleton"/>
    <property type="evidence" value="ECO:0007669"/>
    <property type="project" value="UniProtKB-ARBA"/>
</dbReference>
<keyword evidence="4" id="KW-0966">Cell projection</keyword>
<keyword evidence="8" id="KW-1185">Reference proteome</keyword>
<gene>
    <name evidence="7" type="primary">Fam166a</name>
    <name evidence="7" type="ORF">PODSTR_R01770</name>
</gene>
<comment type="subcellular location">
    <subcellularLocation>
        <location evidence="1">Cytoplasm</location>
        <location evidence="1">Cytoskeleton</location>
        <location evidence="1">Cilium axoneme</location>
    </subcellularLocation>
</comment>
<keyword evidence="3" id="KW-0206">Cytoskeleton</keyword>
<protein>
    <submittedName>
        <fullName evidence="7">F166A protein</fullName>
    </submittedName>
</protein>
<organism evidence="7 8">
    <name type="scientific">Podargus strigoides</name>
    <name type="common">Tawny frogmouth</name>
    <name type="synonym">Caprimulgus strigoides</name>
    <dbReference type="NCBI Taxonomy" id="8905"/>
    <lineage>
        <taxon>Eukaryota</taxon>
        <taxon>Metazoa</taxon>
        <taxon>Chordata</taxon>
        <taxon>Craniata</taxon>
        <taxon>Vertebrata</taxon>
        <taxon>Euteleostomi</taxon>
        <taxon>Archelosauria</taxon>
        <taxon>Archosauria</taxon>
        <taxon>Dinosauria</taxon>
        <taxon>Saurischia</taxon>
        <taxon>Theropoda</taxon>
        <taxon>Coelurosauria</taxon>
        <taxon>Aves</taxon>
        <taxon>Neognathae</taxon>
        <taxon>Neoaves</taxon>
        <taxon>Strisores</taxon>
        <taxon>Caprimulgiformes</taxon>
        <taxon>Podargidae</taxon>
        <taxon>Podargus</taxon>
    </lineage>
</organism>
<evidence type="ECO:0000256" key="4">
    <source>
        <dbReference type="ARBA" id="ARBA00023273"/>
    </source>
</evidence>
<feature type="non-terminal residue" evidence="7">
    <location>
        <position position="1"/>
    </location>
</feature>
<feature type="domain" description="Ciliary microtubule inner protein 2A-C-like" evidence="6">
    <location>
        <begin position="2"/>
        <end position="28"/>
    </location>
</feature>
<evidence type="ECO:0000256" key="1">
    <source>
        <dbReference type="ARBA" id="ARBA00004430"/>
    </source>
</evidence>
<proteinExistence type="inferred from homology"/>
<accession>A0A7L4H165</accession>
<reference evidence="7 8" key="1">
    <citation type="submission" date="2020-02" db="EMBL/GenBank/DDBJ databases">
        <title>Bird 10,000 Genomes (B10K) Project - Family phase.</title>
        <authorList>
            <person name="Zhang G."/>
        </authorList>
    </citation>
    <scope>NUCLEOTIDE SEQUENCE [LARGE SCALE GENOMIC DNA]</scope>
    <source>
        <strain evidence="7">B10K-DU-001-40</strain>
        <tissue evidence="7">Muscle</tissue>
    </source>
</reference>
<evidence type="ECO:0000256" key="2">
    <source>
        <dbReference type="ARBA" id="ARBA00022490"/>
    </source>
</evidence>
<evidence type="ECO:0000256" key="3">
    <source>
        <dbReference type="ARBA" id="ARBA00023212"/>
    </source>
</evidence>
<comment type="caution">
    <text evidence="7">The sequence shown here is derived from an EMBL/GenBank/DDBJ whole genome shotgun (WGS) entry which is preliminary data.</text>
</comment>
<dbReference type="GO" id="GO:0005634">
    <property type="term" value="C:nucleus"/>
    <property type="evidence" value="ECO:0007669"/>
    <property type="project" value="TreeGrafter"/>
</dbReference>
<dbReference type="InterPro" id="IPR052683">
    <property type="entry name" value="CIMIP2A"/>
</dbReference>
<sequence>SYEGFIPQYNYRFGETFGKITHQLLTDPTVVKSRYPLLAPLHKQKFLEESSEAKY</sequence>
<dbReference type="Pfam" id="PF10629">
    <property type="entry name" value="CMI2B-like"/>
    <property type="match status" value="1"/>
</dbReference>
<dbReference type="EMBL" id="VZTK01020226">
    <property type="protein sequence ID" value="NXX18985.1"/>
    <property type="molecule type" value="Genomic_DNA"/>
</dbReference>